<comment type="caution">
    <text evidence="1">The sequence shown here is derived from an EMBL/GenBank/DDBJ whole genome shotgun (WGS) entry which is preliminary data.</text>
</comment>
<dbReference type="AlphaFoldDB" id="A0A6L3Z8E6"/>
<accession>A0A6L3Z8E6</accession>
<organism evidence="1 2">
    <name type="scientific">Brucella anthropi</name>
    <name type="common">Ochrobactrum anthropi</name>
    <dbReference type="NCBI Taxonomy" id="529"/>
    <lineage>
        <taxon>Bacteria</taxon>
        <taxon>Pseudomonadati</taxon>
        <taxon>Pseudomonadota</taxon>
        <taxon>Alphaproteobacteria</taxon>
        <taxon>Hyphomicrobiales</taxon>
        <taxon>Brucellaceae</taxon>
        <taxon>Brucella/Ochrobactrum group</taxon>
        <taxon>Brucella</taxon>
    </lineage>
</organism>
<sequence>MIEVSLLLPLVEAIEACSEREEENLRKALNMLATGYPDLLRSSEEANAARSPSKIDAVFRNVKRRFDEIEASARQIEEFEIPYLHHIRINCSNGRVHIGHGNRSALLFPS</sequence>
<evidence type="ECO:0000313" key="2">
    <source>
        <dbReference type="Proteomes" id="UP000481876"/>
    </source>
</evidence>
<evidence type="ECO:0000313" key="1">
    <source>
        <dbReference type="EMBL" id="KAB2772424.1"/>
    </source>
</evidence>
<dbReference type="EMBL" id="WBWS01000005">
    <property type="protein sequence ID" value="KAB2772424.1"/>
    <property type="molecule type" value="Genomic_DNA"/>
</dbReference>
<dbReference type="RefSeq" id="WP_151663279.1">
    <property type="nucleotide sequence ID" value="NZ_CP103346.1"/>
</dbReference>
<name>A0A6L3Z8E6_BRUAN</name>
<proteinExistence type="predicted"/>
<reference evidence="1 2" key="1">
    <citation type="submission" date="2019-09" db="EMBL/GenBank/DDBJ databases">
        <title>Taxonomic organization of the family Brucellaceae based on a phylogenomic approach.</title>
        <authorList>
            <person name="Leclercq S."/>
            <person name="Cloeckaert A."/>
            <person name="Zygmunt M.S."/>
        </authorList>
    </citation>
    <scope>NUCLEOTIDE SEQUENCE [LARGE SCALE GENOMIC DNA]</scope>
    <source>
        <strain evidence="1 2">LMG 3313</strain>
    </source>
</reference>
<dbReference type="Proteomes" id="UP000481876">
    <property type="component" value="Unassembled WGS sequence"/>
</dbReference>
<gene>
    <name evidence="1" type="ORF">F9L04_06795</name>
</gene>
<protein>
    <submittedName>
        <fullName evidence="1">Uncharacterized protein</fullName>
    </submittedName>
</protein>